<name>A0A7V5P0W3_9BACT</name>
<dbReference type="Gene3D" id="2.40.160.180">
    <property type="entry name" value="Carbohydrate-selective porin OprB"/>
    <property type="match status" value="1"/>
</dbReference>
<reference evidence="4" key="1">
    <citation type="journal article" date="2020" name="mSystems">
        <title>Genome- and Community-Level Interaction Insights into Carbon Utilization and Element Cycling Functions of Hydrothermarchaeota in Hydrothermal Sediment.</title>
        <authorList>
            <person name="Zhou Z."/>
            <person name="Liu Y."/>
            <person name="Xu W."/>
            <person name="Pan J."/>
            <person name="Luo Z.H."/>
            <person name="Li M."/>
        </authorList>
    </citation>
    <scope>NUCLEOTIDE SEQUENCE [LARGE SCALE GENOMIC DNA]</scope>
    <source>
        <strain evidence="4">HyVt-533</strain>
    </source>
</reference>
<dbReference type="CDD" id="cd14686">
    <property type="entry name" value="bZIP"/>
    <property type="match status" value="1"/>
</dbReference>
<dbReference type="Pfam" id="PF04966">
    <property type="entry name" value="OprB"/>
    <property type="match status" value="1"/>
</dbReference>
<dbReference type="Proteomes" id="UP000886101">
    <property type="component" value="Unassembled WGS sequence"/>
</dbReference>
<comment type="caution">
    <text evidence="4">The sequence shown here is derived from an EMBL/GenBank/DDBJ whole genome shotgun (WGS) entry which is preliminary data.</text>
</comment>
<dbReference type="GO" id="GO:0015288">
    <property type="term" value="F:porin activity"/>
    <property type="evidence" value="ECO:0007669"/>
    <property type="project" value="InterPro"/>
</dbReference>
<dbReference type="InterPro" id="IPR038673">
    <property type="entry name" value="OprB_sf"/>
</dbReference>
<evidence type="ECO:0000256" key="2">
    <source>
        <dbReference type="RuleBase" id="RU363072"/>
    </source>
</evidence>
<dbReference type="InterPro" id="IPR007049">
    <property type="entry name" value="Carb-sel_porin_OprB"/>
</dbReference>
<keyword evidence="3" id="KW-0175">Coiled coil</keyword>
<evidence type="ECO:0000256" key="1">
    <source>
        <dbReference type="ARBA" id="ARBA00008769"/>
    </source>
</evidence>
<dbReference type="AlphaFoldDB" id="A0A7V5P0W3"/>
<feature type="coiled-coil region" evidence="3">
    <location>
        <begin position="25"/>
        <end position="66"/>
    </location>
</feature>
<dbReference type="EMBL" id="DROK01000251">
    <property type="protein sequence ID" value="HHI97858.1"/>
    <property type="molecule type" value="Genomic_DNA"/>
</dbReference>
<dbReference type="GO" id="GO:0016020">
    <property type="term" value="C:membrane"/>
    <property type="evidence" value="ECO:0007669"/>
    <property type="project" value="InterPro"/>
</dbReference>
<accession>A0A7V5P0W3</accession>
<evidence type="ECO:0000256" key="3">
    <source>
        <dbReference type="SAM" id="Coils"/>
    </source>
</evidence>
<protein>
    <recommendedName>
        <fullName evidence="5">Porin</fullName>
    </recommendedName>
</protein>
<sequence>MGRLLVWGVLVLFCLFPGLGRADEISELKAMVKQLIKQNQALSAKVKELEKRLEAYERKQVVSKAASAAAPEEEKWYDRIEVGLSVASVVQGVVGVDKDLANLHAHAGREPAGAADLVMTDEDKAYAAASIDLELSTEFSETDRALVLLEMGSGKNPESEIPSFSGIIDEAISMVPVETDDGDVRISEAWYEKDFPVGPGKFRLRFGKIDITTEVDQNAYANDENAQFLSPAFVNNPAVEWASYSFGIVLAYEAENWGLTLGYEDADSSWDNLFDYPFLVAQLSLSPKLAGLSGNYRFYVWYQGEKHLEWDELEDYFAGRKEKPENDDPAWGIGLSLDQQLTENIGFFFRYGYRGKDLVGYAAYDEEGNFILDDTDFSYGFKHAFTGGFSLAGALWGRGDDEVGLGFAYFVMDDDYEDYWEAKGVYAARLALDPVHEHPHDVKDEYHVEIYYRFQYNENLAFTPDFQYTWNPAGLDDDGFWVFSLRGFWEF</sequence>
<comment type="similarity">
    <text evidence="1 2">Belongs to the OprB family.</text>
</comment>
<dbReference type="GO" id="GO:0008643">
    <property type="term" value="P:carbohydrate transport"/>
    <property type="evidence" value="ECO:0007669"/>
    <property type="project" value="InterPro"/>
</dbReference>
<organism evidence="4">
    <name type="scientific">Thermodesulfatator atlanticus</name>
    <dbReference type="NCBI Taxonomy" id="501497"/>
    <lineage>
        <taxon>Bacteria</taxon>
        <taxon>Pseudomonadati</taxon>
        <taxon>Thermodesulfobacteriota</taxon>
        <taxon>Thermodesulfobacteria</taxon>
        <taxon>Thermodesulfobacteriales</taxon>
        <taxon>Thermodesulfatatoraceae</taxon>
        <taxon>Thermodesulfatator</taxon>
    </lineage>
</organism>
<evidence type="ECO:0000313" key="4">
    <source>
        <dbReference type="EMBL" id="HHI97858.1"/>
    </source>
</evidence>
<evidence type="ECO:0008006" key="5">
    <source>
        <dbReference type="Google" id="ProtNLM"/>
    </source>
</evidence>
<gene>
    <name evidence="4" type="ORF">ENJ96_08385</name>
</gene>
<proteinExistence type="inferred from homology"/>